<dbReference type="Gene3D" id="1.25.40.10">
    <property type="entry name" value="Tetratricopeptide repeat domain"/>
    <property type="match status" value="4"/>
</dbReference>
<dbReference type="PROSITE" id="PS50005">
    <property type="entry name" value="TPR"/>
    <property type="match status" value="1"/>
</dbReference>
<accession>A0ABU3E306</accession>
<comment type="caution">
    <text evidence="3">The sequence shown here is derived from an EMBL/GenBank/DDBJ whole genome shotgun (WGS) entry which is preliminary data.</text>
</comment>
<dbReference type="EMBL" id="JAVRHM010000007">
    <property type="protein sequence ID" value="MDT0689637.1"/>
    <property type="molecule type" value="Genomic_DNA"/>
</dbReference>
<evidence type="ECO:0000256" key="1">
    <source>
        <dbReference type="PROSITE-ProRule" id="PRU00339"/>
    </source>
</evidence>
<gene>
    <name evidence="3" type="ORF">RM549_07560</name>
</gene>
<proteinExistence type="predicted"/>
<keyword evidence="2" id="KW-0175">Coiled coil</keyword>
<feature type="coiled-coil region" evidence="2">
    <location>
        <begin position="161"/>
        <end position="198"/>
    </location>
</feature>
<keyword evidence="4" id="KW-1185">Reference proteome</keyword>
<dbReference type="SMART" id="SM00028">
    <property type="entry name" value="TPR"/>
    <property type="match status" value="4"/>
</dbReference>
<organism evidence="3 4">
    <name type="scientific">Autumnicola patrickiae</name>
    <dbReference type="NCBI Taxonomy" id="3075591"/>
    <lineage>
        <taxon>Bacteria</taxon>
        <taxon>Pseudomonadati</taxon>
        <taxon>Bacteroidota</taxon>
        <taxon>Flavobacteriia</taxon>
        <taxon>Flavobacteriales</taxon>
        <taxon>Flavobacteriaceae</taxon>
        <taxon>Autumnicola</taxon>
    </lineage>
</organism>
<protein>
    <recommendedName>
        <fullName evidence="5">Protein involved in gliding motility SprE</fullName>
    </recommendedName>
</protein>
<dbReference type="Pfam" id="PF13181">
    <property type="entry name" value="TPR_8"/>
    <property type="match status" value="1"/>
</dbReference>
<name>A0ABU3E306_9FLAO</name>
<dbReference type="PROSITE" id="PS51257">
    <property type="entry name" value="PROKAR_LIPOPROTEIN"/>
    <property type="match status" value="1"/>
</dbReference>
<evidence type="ECO:0000256" key="2">
    <source>
        <dbReference type="SAM" id="Coils"/>
    </source>
</evidence>
<dbReference type="RefSeq" id="WP_311683368.1">
    <property type="nucleotide sequence ID" value="NZ_JAVRHM010000007.1"/>
</dbReference>
<feature type="repeat" description="TPR" evidence="1">
    <location>
        <begin position="307"/>
        <end position="340"/>
    </location>
</feature>
<dbReference type="Proteomes" id="UP001261624">
    <property type="component" value="Unassembled WGS sequence"/>
</dbReference>
<sequence>MNRFTRIPFLILIVSIIFSCSRRKDTFLSRNWHAVTTEYNTLYNGSLALQQGREELNQNYADNYWDILPVERMQIDQNITLPDSIRNQNFGRAEEKAVKAIQRHSMLIDGKERNPQIDEAYLLLGKARYFDQRFVPALEAFNYILHKYPASDNINYAQIWREKTNMRLENERLAIKNLKRIINNYNLEEQDLADANATLAQAYINLEHQDSAIAPLQTAAEYTKKNEEKGRYYFILGQLHNFLDQPEQANIAFDEVIDLNRRSPRIYMINAQVQKVRNFDYDSGDIQELRELLTDLEEDRENRPFLDKIYFQIGEYYNRLDSTDLAIEYYNKSLRSPRSDAYLKSINYEILANINFDNREYREASLYFDSTLATMSPQLREFRTIKKKRNNLEDIIQYEEIAEKNDSILRIANLSEEEQIAYFTTYTTDLKATYTEEVLAGRNDLALSQNTFGPAVPMAGNTSGPVSNFYFYNESLVNNGAREFLRTWGRRELSDNWRWGDNNISAGTEQVQNDFLEIDIATDPRFDAMSYVSQIPDDPYILDSLTRERDFAYYQLGIIYNEKYGEFDLASARLEVLLENLPEERLVLPAKYNLYKAYQASDRFQEMEIMKEDILQNHPDSRYAAYIENPQSLAENGNSPDAAYDDIYRKFEAEEYAEVIAETTALATQYTGDEIVPKLELLKAMAIGRLHGLADYKKALNQLALTYPQTEEGKKAQDIYNRTIPQLESLTFAEENEQSSFKLLYAFGVNEEEEMFKLKEKIDQALVDLNYDQLSVSIDVYDPDINFVAVHGLKRRETSLGFAELLQINKDYRVEREPVVISNENYRIVQIQKNLEAYLDRFNE</sequence>
<evidence type="ECO:0000313" key="4">
    <source>
        <dbReference type="Proteomes" id="UP001261624"/>
    </source>
</evidence>
<evidence type="ECO:0000313" key="3">
    <source>
        <dbReference type="EMBL" id="MDT0689637.1"/>
    </source>
</evidence>
<dbReference type="InterPro" id="IPR019734">
    <property type="entry name" value="TPR_rpt"/>
</dbReference>
<evidence type="ECO:0008006" key="5">
    <source>
        <dbReference type="Google" id="ProtNLM"/>
    </source>
</evidence>
<dbReference type="InterPro" id="IPR011990">
    <property type="entry name" value="TPR-like_helical_dom_sf"/>
</dbReference>
<reference evidence="3 4" key="1">
    <citation type="submission" date="2023-09" db="EMBL/GenBank/DDBJ databases">
        <authorList>
            <person name="Rey-Velasco X."/>
        </authorList>
    </citation>
    <scope>NUCLEOTIDE SEQUENCE [LARGE SCALE GENOMIC DNA]</scope>
    <source>
        <strain evidence="3 4">F188</strain>
    </source>
</reference>
<keyword evidence="1" id="KW-0802">TPR repeat</keyword>
<dbReference type="SUPFAM" id="SSF48452">
    <property type="entry name" value="TPR-like"/>
    <property type="match status" value="2"/>
</dbReference>